<keyword evidence="3" id="KW-1185">Reference proteome</keyword>
<evidence type="ECO:0000313" key="3">
    <source>
        <dbReference type="Proteomes" id="UP000246702"/>
    </source>
</evidence>
<dbReference type="Proteomes" id="UP000246702">
    <property type="component" value="Unassembled WGS sequence"/>
</dbReference>
<reference evidence="2 3" key="1">
    <citation type="submission" date="2016-12" db="EMBL/GenBank/DDBJ databases">
        <title>The genomes of Aspergillus section Nigri reveals drivers in fungal speciation.</title>
        <authorList>
            <consortium name="DOE Joint Genome Institute"/>
            <person name="Vesth T.C."/>
            <person name="Nybo J."/>
            <person name="Theobald S."/>
            <person name="Brandl J."/>
            <person name="Frisvad J.C."/>
            <person name="Nielsen K.F."/>
            <person name="Lyhne E.K."/>
            <person name="Kogle M.E."/>
            <person name="Kuo A."/>
            <person name="Riley R."/>
            <person name="Clum A."/>
            <person name="Nolan M."/>
            <person name="Lipzen A."/>
            <person name="Salamov A."/>
            <person name="Henrissat B."/>
            <person name="Wiebenga A."/>
            <person name="De Vries R.P."/>
            <person name="Grigoriev I.V."/>
            <person name="Mortensen U.H."/>
            <person name="Andersen M.R."/>
            <person name="Baker S.E."/>
        </authorList>
    </citation>
    <scope>NUCLEOTIDE SEQUENCE [LARGE SCALE GENOMIC DNA]</scope>
    <source>
        <strain evidence="2 3">CBS 115572</strain>
    </source>
</reference>
<keyword evidence="1" id="KW-0812">Transmembrane</keyword>
<name>A0A317VMH7_9EURO</name>
<dbReference type="AlphaFoldDB" id="A0A317VMH7"/>
<comment type="caution">
    <text evidence="2">The sequence shown here is derived from an EMBL/GenBank/DDBJ whole genome shotgun (WGS) entry which is preliminary data.</text>
</comment>
<dbReference type="EMBL" id="MSFK01000032">
    <property type="protein sequence ID" value="PWY73120.1"/>
    <property type="molecule type" value="Genomic_DNA"/>
</dbReference>
<dbReference type="GeneID" id="37114749"/>
<accession>A0A317VMH7</accession>
<keyword evidence="1" id="KW-0472">Membrane</keyword>
<sequence length="63" mass="6528">MGPLVEATNEKCCPGKCLANAAVAFAQSPHSHASLGRLGCCAWCLCLYLVLGLVLVLVLVLDA</sequence>
<dbReference type="RefSeq" id="XP_025463385.1">
    <property type="nucleotide sequence ID" value="XM_025612606.1"/>
</dbReference>
<organism evidence="2 3">
    <name type="scientific">Aspergillus sclerotioniger CBS 115572</name>
    <dbReference type="NCBI Taxonomy" id="1450535"/>
    <lineage>
        <taxon>Eukaryota</taxon>
        <taxon>Fungi</taxon>
        <taxon>Dikarya</taxon>
        <taxon>Ascomycota</taxon>
        <taxon>Pezizomycotina</taxon>
        <taxon>Eurotiomycetes</taxon>
        <taxon>Eurotiomycetidae</taxon>
        <taxon>Eurotiales</taxon>
        <taxon>Aspergillaceae</taxon>
        <taxon>Aspergillus</taxon>
        <taxon>Aspergillus subgen. Circumdati</taxon>
    </lineage>
</organism>
<evidence type="ECO:0000313" key="2">
    <source>
        <dbReference type="EMBL" id="PWY73120.1"/>
    </source>
</evidence>
<evidence type="ECO:0000256" key="1">
    <source>
        <dbReference type="SAM" id="Phobius"/>
    </source>
</evidence>
<feature type="transmembrane region" description="Helical" evidence="1">
    <location>
        <begin position="40"/>
        <end position="61"/>
    </location>
</feature>
<proteinExistence type="predicted"/>
<keyword evidence="1" id="KW-1133">Transmembrane helix</keyword>
<gene>
    <name evidence="2" type="ORF">BO94DRAFT_539003</name>
</gene>
<protein>
    <submittedName>
        <fullName evidence="2">Uncharacterized protein</fullName>
    </submittedName>
</protein>